<accession>A0A9X4XP71</accession>
<dbReference type="EMBL" id="WNKV01000020">
    <property type="protein sequence ID" value="MTW18792.1"/>
    <property type="molecule type" value="Genomic_DNA"/>
</dbReference>
<evidence type="ECO:0000313" key="2">
    <source>
        <dbReference type="Proteomes" id="UP000438991"/>
    </source>
</evidence>
<reference evidence="1 2" key="1">
    <citation type="submission" date="2019-11" db="EMBL/GenBank/DDBJ databases">
        <title>Whole-genome sequence of Rhodoplanes serenus DSM 18633, type strain.</title>
        <authorList>
            <person name="Kyndt J.A."/>
            <person name="Meyer T.E."/>
        </authorList>
    </citation>
    <scope>NUCLEOTIDE SEQUENCE [LARGE SCALE GENOMIC DNA]</scope>
    <source>
        <strain evidence="1 2">DSM 18633</strain>
    </source>
</reference>
<dbReference type="AlphaFoldDB" id="A0A9X4XP71"/>
<dbReference type="Proteomes" id="UP000438991">
    <property type="component" value="Unassembled WGS sequence"/>
</dbReference>
<protein>
    <submittedName>
        <fullName evidence="1">Uncharacterized protein</fullName>
    </submittedName>
</protein>
<comment type="caution">
    <text evidence="1">The sequence shown here is derived from an EMBL/GenBank/DDBJ whole genome shotgun (WGS) entry which is preliminary data.</text>
</comment>
<name>A0A9X4XP71_9BRAD</name>
<sequence>MSSQFMPVPWQRNLRKIPQHVQAKLAAAPATAQFVAGVVKVVKVDALARGELHHLGMGVSNGAVTFSARVALNERAGPYSNKNQNGWEVVHRDLPMVTRSFSVETPNFGDPSKGYHTVWVDREVYQRDYIDPPGFAFLIEKVKESRAGEVVFKVVVDFPLNRADPDFEDNLFFALNLLQENLGAADILLKDASVTDLLSPLTLDWEIFPPGTVDEVVSRAVKGLRNPTREQEQTVRARLALFNRLKPVRYVQGRGSMNHYIGALFADDLVVFENVRYGNALYVLYEGWDAVSKRSRIDLLKCRDVRFDRFVHGPGWEQRFSRHIRAEKRKRNLGGDEGTLFNVA</sequence>
<dbReference type="RefSeq" id="WP_155481173.1">
    <property type="nucleotide sequence ID" value="NZ_WNKV01000020.1"/>
</dbReference>
<organism evidence="1 2">
    <name type="scientific">Rhodoplanes serenus</name>
    <dbReference type="NCBI Taxonomy" id="200615"/>
    <lineage>
        <taxon>Bacteria</taxon>
        <taxon>Pseudomonadati</taxon>
        <taxon>Pseudomonadota</taxon>
        <taxon>Alphaproteobacteria</taxon>
        <taxon>Hyphomicrobiales</taxon>
        <taxon>Nitrobacteraceae</taxon>
        <taxon>Rhodoplanes</taxon>
    </lineage>
</organism>
<gene>
    <name evidence="1" type="ORF">GJ689_21560</name>
</gene>
<evidence type="ECO:0000313" key="1">
    <source>
        <dbReference type="EMBL" id="MTW18792.1"/>
    </source>
</evidence>
<proteinExistence type="predicted"/>